<dbReference type="InterPro" id="IPR000801">
    <property type="entry name" value="Esterase-like"/>
</dbReference>
<evidence type="ECO:0000256" key="3">
    <source>
        <dbReference type="ARBA" id="ARBA00022487"/>
    </source>
</evidence>
<dbReference type="EC" id="3.1.2.12" evidence="2 6"/>
<dbReference type="Gene3D" id="3.40.50.1820">
    <property type="entry name" value="alpha/beta hydrolase"/>
    <property type="match status" value="1"/>
</dbReference>
<dbReference type="NCBIfam" id="TIGR02821">
    <property type="entry name" value="fghA_ester_D"/>
    <property type="match status" value="1"/>
</dbReference>
<evidence type="ECO:0000256" key="6">
    <source>
        <dbReference type="NCBIfam" id="TIGR02821"/>
    </source>
</evidence>
<dbReference type="RefSeq" id="WP_004228536.1">
    <property type="nucleotide sequence ID" value="NZ_AEUV02000002.1"/>
</dbReference>
<evidence type="ECO:0000256" key="5">
    <source>
        <dbReference type="ARBA" id="ARBA00047590"/>
    </source>
</evidence>
<keyword evidence="10" id="KW-1185">Reference proteome</keyword>
<dbReference type="eggNOG" id="COG0627">
    <property type="taxonomic scope" value="Bacteria"/>
</dbReference>
<dbReference type="InterPro" id="IPR029058">
    <property type="entry name" value="AB_hydrolase_fold"/>
</dbReference>
<evidence type="ECO:0000313" key="9">
    <source>
        <dbReference type="EMBL" id="EHI74815.1"/>
    </source>
</evidence>
<comment type="caution">
    <text evidence="9">The sequence shown here is derived from an EMBL/GenBank/DDBJ whole genome shotgun (WGS) entry which is preliminary data.</text>
</comment>
<organism evidence="9 10">
    <name type="scientific">Streptococcus criceti HS-6</name>
    <dbReference type="NCBI Taxonomy" id="873449"/>
    <lineage>
        <taxon>Bacteria</taxon>
        <taxon>Bacillati</taxon>
        <taxon>Bacillota</taxon>
        <taxon>Bacilli</taxon>
        <taxon>Lactobacillales</taxon>
        <taxon>Streptococcaceae</taxon>
        <taxon>Streptococcus</taxon>
    </lineage>
</organism>
<evidence type="ECO:0000256" key="1">
    <source>
        <dbReference type="ARBA" id="ARBA00005622"/>
    </source>
</evidence>
<evidence type="ECO:0000256" key="4">
    <source>
        <dbReference type="ARBA" id="ARBA00022801"/>
    </source>
</evidence>
<dbReference type="FunFam" id="3.40.50.1820:FF:000002">
    <property type="entry name" value="S-formylglutathione hydrolase"/>
    <property type="match status" value="1"/>
</dbReference>
<proteinExistence type="inferred from homology"/>
<evidence type="ECO:0000256" key="7">
    <source>
        <dbReference type="PIRSR" id="PIRSR614186-1"/>
    </source>
</evidence>
<comment type="catalytic activity">
    <reaction evidence="5 8">
        <text>S-formylglutathione + H2O = formate + glutathione + H(+)</text>
        <dbReference type="Rhea" id="RHEA:14961"/>
        <dbReference type="ChEBI" id="CHEBI:15377"/>
        <dbReference type="ChEBI" id="CHEBI:15378"/>
        <dbReference type="ChEBI" id="CHEBI:15740"/>
        <dbReference type="ChEBI" id="CHEBI:57688"/>
        <dbReference type="ChEBI" id="CHEBI:57925"/>
        <dbReference type="EC" id="3.1.2.12"/>
    </reaction>
</comment>
<feature type="active site" description="Charge relay system" evidence="7">
    <location>
        <position position="149"/>
    </location>
</feature>
<evidence type="ECO:0000313" key="10">
    <source>
        <dbReference type="Proteomes" id="UP000004322"/>
    </source>
</evidence>
<comment type="function">
    <text evidence="8">Serine hydrolase involved in the detoxification of formaldehyde.</text>
</comment>
<reference evidence="9" key="1">
    <citation type="submission" date="2011-07" db="EMBL/GenBank/DDBJ databases">
        <authorList>
            <person name="Stanhope M.J."/>
            <person name="Durkin A.S."/>
            <person name="Hostetler J."/>
            <person name="Kim M."/>
            <person name="Radune D."/>
            <person name="Singh I."/>
            <person name="Town C.D."/>
        </authorList>
    </citation>
    <scope>NUCLEOTIDE SEQUENCE [LARGE SCALE GENOMIC DNA]</scope>
    <source>
        <strain evidence="9">HS-6</strain>
    </source>
</reference>
<dbReference type="EMBL" id="AEUV02000002">
    <property type="protein sequence ID" value="EHI74815.1"/>
    <property type="molecule type" value="Genomic_DNA"/>
</dbReference>
<keyword evidence="4 8" id="KW-0378">Hydrolase</keyword>
<protein>
    <recommendedName>
        <fullName evidence="2 6">S-formylglutathione hydrolase</fullName>
        <ecNumber evidence="2 6">3.1.2.12</ecNumber>
    </recommendedName>
</protein>
<dbReference type="STRING" id="873449.STRCR_0811"/>
<keyword evidence="3 8" id="KW-0719">Serine esterase</keyword>
<name>G5JRV3_STRCG</name>
<dbReference type="InterPro" id="IPR014186">
    <property type="entry name" value="S-formylglutathione_hydrol"/>
</dbReference>
<dbReference type="OrthoDB" id="9777383at2"/>
<dbReference type="GO" id="GO:0018738">
    <property type="term" value="F:S-formylglutathione hydrolase activity"/>
    <property type="evidence" value="ECO:0007669"/>
    <property type="project" value="UniProtKB-UniRule"/>
</dbReference>
<gene>
    <name evidence="9" type="ORF">STRCR_0811</name>
</gene>
<dbReference type="Pfam" id="PF00756">
    <property type="entry name" value="Esterase"/>
    <property type="match status" value="1"/>
</dbReference>
<comment type="similarity">
    <text evidence="1 8">Belongs to the esterase D family.</text>
</comment>
<dbReference type="GO" id="GO:0052689">
    <property type="term" value="F:carboxylic ester hydrolase activity"/>
    <property type="evidence" value="ECO:0007669"/>
    <property type="project" value="UniProtKB-KW"/>
</dbReference>
<sequence length="285" mass="31882">MKNLELISSNRSFGGQHQRYTHFSTSTQTQMTFAIYLPPQVERGKKVPVVYFLSGLTCTDENFSTKAGAQQWAAKYGLALVMPDTSPRGEDVADADSYDLGQGAGFYVNATQEPWAKHYQMYDYVAKELPELIEANFPVTDQRSIFGHSMGGHGALQIGLKNPEHYAAISALAPIVNPMEVSWGQKAFTAYLGEDKEAWEVYDSTRLLAQVDSDKCLPILIDQGLADGFYPEQLQPERFEAVAKERQLPVTLNLHEGYDHSYYFIASFVQEHLAFHAEHLGLGED</sequence>
<dbReference type="GO" id="GO:0005829">
    <property type="term" value="C:cytosol"/>
    <property type="evidence" value="ECO:0007669"/>
    <property type="project" value="TreeGrafter"/>
</dbReference>
<dbReference type="Proteomes" id="UP000004322">
    <property type="component" value="Unassembled WGS sequence"/>
</dbReference>
<dbReference type="PANTHER" id="PTHR10061:SF0">
    <property type="entry name" value="S-FORMYLGLUTATHIONE HYDROLASE"/>
    <property type="match status" value="1"/>
</dbReference>
<accession>G5JRV3</accession>
<evidence type="ECO:0000256" key="8">
    <source>
        <dbReference type="RuleBase" id="RU363068"/>
    </source>
</evidence>
<feature type="active site" description="Charge relay system" evidence="7">
    <location>
        <position position="227"/>
    </location>
</feature>
<evidence type="ECO:0000256" key="2">
    <source>
        <dbReference type="ARBA" id="ARBA00012479"/>
    </source>
</evidence>
<dbReference type="PANTHER" id="PTHR10061">
    <property type="entry name" value="S-FORMYLGLUTATHIONE HYDROLASE"/>
    <property type="match status" value="1"/>
</dbReference>
<dbReference type="AlphaFoldDB" id="G5JRV3"/>
<dbReference type="GO" id="GO:0046294">
    <property type="term" value="P:formaldehyde catabolic process"/>
    <property type="evidence" value="ECO:0007669"/>
    <property type="project" value="InterPro"/>
</dbReference>
<dbReference type="SUPFAM" id="SSF53474">
    <property type="entry name" value="alpha/beta-Hydrolases"/>
    <property type="match status" value="1"/>
</dbReference>
<feature type="active site" description="Charge relay system" evidence="7">
    <location>
        <position position="260"/>
    </location>
</feature>